<dbReference type="AlphaFoldDB" id="A0A9W6IKN4"/>
<sequence length="201" mass="21741">MKRLTTLTTATAASAFACATTALAGAAALAQDDLHQDEKPVVDEQMTVEGQAHAPAPNETIQDNDLLRETAEAWDNSDLDRAPYTDDHHWIDLRVESEDGGELGEIERVRLGTEGDVEAIVVESGGTLDIGGREVLIDADEVSFAPEGDRPVAVIEHTRAEFEAMPDFNEDAATEYPLSDDDYGDNENDMELDDGPADPSR</sequence>
<reference evidence="4" key="1">
    <citation type="journal article" date="2014" name="Int. J. Syst. Evol. Microbiol.">
        <title>Complete genome sequence of Corynebacterium casei LMG S-19264T (=DSM 44701T), isolated from a smear-ripened cheese.</title>
        <authorList>
            <consortium name="US DOE Joint Genome Institute (JGI-PGF)"/>
            <person name="Walter F."/>
            <person name="Albersmeier A."/>
            <person name="Kalinowski J."/>
            <person name="Ruckert C."/>
        </authorList>
    </citation>
    <scope>NUCLEOTIDE SEQUENCE</scope>
    <source>
        <strain evidence="4">VKM B-1513</strain>
    </source>
</reference>
<name>A0A9W6IKN4_9PROT</name>
<comment type="caution">
    <text evidence="4">The sequence shown here is derived from an EMBL/GenBank/DDBJ whole genome shotgun (WGS) entry which is preliminary data.</text>
</comment>
<dbReference type="Proteomes" id="UP001143486">
    <property type="component" value="Unassembled WGS sequence"/>
</dbReference>
<organism evidence="4 5">
    <name type="scientific">Maricaulis virginensis</name>
    <dbReference type="NCBI Taxonomy" id="144022"/>
    <lineage>
        <taxon>Bacteria</taxon>
        <taxon>Pseudomonadati</taxon>
        <taxon>Pseudomonadota</taxon>
        <taxon>Alphaproteobacteria</taxon>
        <taxon>Maricaulales</taxon>
        <taxon>Maricaulaceae</taxon>
        <taxon>Maricaulis</taxon>
    </lineage>
</organism>
<reference evidence="4" key="2">
    <citation type="submission" date="2023-01" db="EMBL/GenBank/DDBJ databases">
        <authorList>
            <person name="Sun Q."/>
            <person name="Evtushenko L."/>
        </authorList>
    </citation>
    <scope>NUCLEOTIDE SEQUENCE</scope>
    <source>
        <strain evidence="4">VKM B-1513</strain>
    </source>
</reference>
<protein>
    <recommendedName>
        <fullName evidence="3">PRC-barrel domain-containing protein</fullName>
    </recommendedName>
</protein>
<dbReference type="PROSITE" id="PS51257">
    <property type="entry name" value="PROKAR_LIPOPROTEIN"/>
    <property type="match status" value="1"/>
</dbReference>
<feature type="signal peptide" evidence="2">
    <location>
        <begin position="1"/>
        <end position="24"/>
    </location>
</feature>
<evidence type="ECO:0000259" key="3">
    <source>
        <dbReference type="Pfam" id="PF05239"/>
    </source>
</evidence>
<keyword evidence="2" id="KW-0732">Signal</keyword>
<evidence type="ECO:0000313" key="5">
    <source>
        <dbReference type="Proteomes" id="UP001143486"/>
    </source>
</evidence>
<dbReference type="Pfam" id="PF05239">
    <property type="entry name" value="PRC"/>
    <property type="match status" value="1"/>
</dbReference>
<evidence type="ECO:0000256" key="1">
    <source>
        <dbReference type="SAM" id="MobiDB-lite"/>
    </source>
</evidence>
<keyword evidence="5" id="KW-1185">Reference proteome</keyword>
<feature type="domain" description="PRC-barrel" evidence="3">
    <location>
        <begin position="88"/>
        <end position="142"/>
    </location>
</feature>
<dbReference type="InterPro" id="IPR027275">
    <property type="entry name" value="PRC-brl_dom"/>
</dbReference>
<feature type="compositionally biased region" description="Acidic residues" evidence="1">
    <location>
        <begin position="168"/>
        <end position="201"/>
    </location>
</feature>
<feature type="chain" id="PRO_5040952568" description="PRC-barrel domain-containing protein" evidence="2">
    <location>
        <begin position="25"/>
        <end position="201"/>
    </location>
</feature>
<dbReference type="EMBL" id="BSFE01000001">
    <property type="protein sequence ID" value="GLK50840.1"/>
    <property type="molecule type" value="Genomic_DNA"/>
</dbReference>
<evidence type="ECO:0000256" key="2">
    <source>
        <dbReference type="SAM" id="SignalP"/>
    </source>
</evidence>
<evidence type="ECO:0000313" key="4">
    <source>
        <dbReference type="EMBL" id="GLK50840.1"/>
    </source>
</evidence>
<dbReference type="InterPro" id="IPR011033">
    <property type="entry name" value="PRC_barrel-like_sf"/>
</dbReference>
<accession>A0A9W6IKN4</accession>
<dbReference type="Gene3D" id="2.30.30.240">
    <property type="entry name" value="PRC-barrel domain"/>
    <property type="match status" value="1"/>
</dbReference>
<feature type="region of interest" description="Disordered" evidence="1">
    <location>
        <begin position="163"/>
        <end position="201"/>
    </location>
</feature>
<dbReference type="RefSeq" id="WP_271185237.1">
    <property type="nucleotide sequence ID" value="NZ_BSFE01000001.1"/>
</dbReference>
<gene>
    <name evidence="4" type="ORF">GCM10017621_03480</name>
</gene>
<proteinExistence type="predicted"/>
<dbReference type="SUPFAM" id="SSF50346">
    <property type="entry name" value="PRC-barrel domain"/>
    <property type="match status" value="1"/>
</dbReference>